<evidence type="ECO:0000256" key="9">
    <source>
        <dbReference type="ARBA" id="ARBA00023015"/>
    </source>
</evidence>
<dbReference type="CDD" id="cd00009">
    <property type="entry name" value="AAA"/>
    <property type="match status" value="1"/>
</dbReference>
<dbReference type="Pfam" id="PF00158">
    <property type="entry name" value="Sigma54_activat"/>
    <property type="match status" value="1"/>
</dbReference>
<dbReference type="Pfam" id="PF00072">
    <property type="entry name" value="Response_reg"/>
    <property type="match status" value="1"/>
</dbReference>
<protein>
    <recommendedName>
        <fullName evidence="2">DNA-binding transcriptional regulator NtrC</fullName>
    </recommendedName>
    <alternativeName>
        <fullName evidence="14">Nitrogen regulation protein NR(I)</fullName>
    </alternativeName>
    <alternativeName>
        <fullName evidence="15">Nitrogen regulator I</fullName>
    </alternativeName>
</protein>
<dbReference type="InterPro" id="IPR001789">
    <property type="entry name" value="Sig_transdc_resp-reg_receiver"/>
</dbReference>
<evidence type="ECO:0000313" key="20">
    <source>
        <dbReference type="EMBL" id="KLE35564.1"/>
    </source>
</evidence>
<evidence type="ECO:0000256" key="11">
    <source>
        <dbReference type="ARBA" id="ARBA00023159"/>
    </source>
</evidence>
<feature type="domain" description="Sigma-54 factor interaction" evidence="18">
    <location>
        <begin position="136"/>
        <end position="364"/>
    </location>
</feature>
<dbReference type="InterPro" id="IPR002078">
    <property type="entry name" value="Sigma_54_int"/>
</dbReference>
<dbReference type="RefSeq" id="WP_047002967.1">
    <property type="nucleotide sequence ID" value="NZ_LBHB01000001.1"/>
</dbReference>
<dbReference type="PRINTS" id="PR01590">
    <property type="entry name" value="HTHFIS"/>
</dbReference>
<evidence type="ECO:0000256" key="13">
    <source>
        <dbReference type="ARBA" id="ARBA00023231"/>
    </source>
</evidence>
<keyword evidence="12" id="KW-0804">Transcription</keyword>
<evidence type="ECO:0000256" key="10">
    <source>
        <dbReference type="ARBA" id="ARBA00023125"/>
    </source>
</evidence>
<evidence type="ECO:0000256" key="17">
    <source>
        <dbReference type="PROSITE-ProRule" id="PRU00169"/>
    </source>
</evidence>
<keyword evidence="7" id="KW-0067">ATP-binding</keyword>
<dbReference type="InterPro" id="IPR002197">
    <property type="entry name" value="HTH_Fis"/>
</dbReference>
<dbReference type="InterPro" id="IPR027417">
    <property type="entry name" value="P-loop_NTPase"/>
</dbReference>
<keyword evidence="3" id="KW-0963">Cytoplasm</keyword>
<dbReference type="InterPro" id="IPR025662">
    <property type="entry name" value="Sigma_54_int_dom_ATP-bd_1"/>
</dbReference>
<dbReference type="Gene3D" id="1.10.10.60">
    <property type="entry name" value="Homeodomain-like"/>
    <property type="match status" value="1"/>
</dbReference>
<reference evidence="20 21" key="1">
    <citation type="submission" date="2015-04" db="EMBL/GenBank/DDBJ databases">
        <title>The draft genome sequence of Erythrobacter luteus KA37.</title>
        <authorList>
            <person name="Zhuang L."/>
            <person name="Liu Y."/>
            <person name="Shao Z."/>
        </authorList>
    </citation>
    <scope>NUCLEOTIDE SEQUENCE [LARGE SCALE GENOMIC DNA]</scope>
    <source>
        <strain evidence="20 21">KA37</strain>
    </source>
</reference>
<evidence type="ECO:0000256" key="8">
    <source>
        <dbReference type="ARBA" id="ARBA00023012"/>
    </source>
</evidence>
<dbReference type="InterPro" id="IPR003593">
    <property type="entry name" value="AAA+_ATPase"/>
</dbReference>
<comment type="subcellular location">
    <subcellularLocation>
        <location evidence="1">Cytoplasm</location>
    </subcellularLocation>
</comment>
<dbReference type="InterPro" id="IPR058031">
    <property type="entry name" value="AAA_lid_NorR"/>
</dbReference>
<sequence>MSLKALLVEDDNAIATVLTAGLEDEGFVVEATDSVAGRDAALAAGRHDVMLTDVMLADGDGIETLGKVREAYPDLPVIILSAQNTLDTAVRAVERGAFEYFPKPFDLDEVVRAARQAAEAGQGEGTQGETPEDLPLIGRSKAMQDVYRLITRVLHNDLTVLVLGESGTGKELVAEAIHELGKRKTGPFVAVNTAAIPRELIESELFGHEKGAFTGATARSIGKFEQANGGTLFLDEIGDMPAEAQTRLLRALQSGRIRRVGGNEEIAVDVRIVAATNRDLAPLIAEGTFREDLFYRLNVVPIKLPPLRDRDGDVGPLARHFLGLAAQEGLPARRLSAEAERLLAQQPWRGNVRELKNLVYRAALLAREDTIDTATVAGLFDDAPVKGMADDIGATIEAWLAAAGFSDGELYHGALSTLEPLILQHALKKTQGNQLKAAKILGINRNTLRAKLSAFRQA</sequence>
<gene>
    <name evidence="20" type="ORF">AAW00_03870</name>
</gene>
<dbReference type="GO" id="GO:0005737">
    <property type="term" value="C:cytoplasm"/>
    <property type="evidence" value="ECO:0007669"/>
    <property type="project" value="UniProtKB-SubCell"/>
</dbReference>
<dbReference type="GO" id="GO:0006355">
    <property type="term" value="P:regulation of DNA-templated transcription"/>
    <property type="evidence" value="ECO:0007669"/>
    <property type="project" value="InterPro"/>
</dbReference>
<dbReference type="PROSITE" id="PS00676">
    <property type="entry name" value="SIGMA54_INTERACT_2"/>
    <property type="match status" value="1"/>
</dbReference>
<dbReference type="SUPFAM" id="SSF46689">
    <property type="entry name" value="Homeodomain-like"/>
    <property type="match status" value="1"/>
</dbReference>
<dbReference type="GO" id="GO:0043565">
    <property type="term" value="F:sequence-specific DNA binding"/>
    <property type="evidence" value="ECO:0007669"/>
    <property type="project" value="InterPro"/>
</dbReference>
<dbReference type="EMBL" id="LBHB01000001">
    <property type="protein sequence ID" value="KLE35564.1"/>
    <property type="molecule type" value="Genomic_DNA"/>
</dbReference>
<dbReference type="SUPFAM" id="SSF52172">
    <property type="entry name" value="CheY-like"/>
    <property type="match status" value="1"/>
</dbReference>
<keyword evidence="13" id="KW-0535">Nitrogen fixation</keyword>
<keyword evidence="10" id="KW-0238">DNA-binding</keyword>
<dbReference type="Gene3D" id="1.10.8.60">
    <property type="match status" value="1"/>
</dbReference>
<evidence type="ECO:0000256" key="7">
    <source>
        <dbReference type="ARBA" id="ARBA00022840"/>
    </source>
</evidence>
<dbReference type="PROSITE" id="PS50045">
    <property type="entry name" value="SIGMA54_INTERACT_4"/>
    <property type="match status" value="1"/>
</dbReference>
<proteinExistence type="predicted"/>
<dbReference type="GO" id="GO:0000160">
    <property type="term" value="P:phosphorelay signal transduction system"/>
    <property type="evidence" value="ECO:0007669"/>
    <property type="project" value="UniProtKB-KW"/>
</dbReference>
<keyword evidence="21" id="KW-1185">Reference proteome</keyword>
<evidence type="ECO:0000256" key="12">
    <source>
        <dbReference type="ARBA" id="ARBA00023163"/>
    </source>
</evidence>
<evidence type="ECO:0000259" key="18">
    <source>
        <dbReference type="PROSITE" id="PS50045"/>
    </source>
</evidence>
<keyword evidence="11" id="KW-0010">Activator</keyword>
<dbReference type="InterPro" id="IPR025943">
    <property type="entry name" value="Sigma_54_int_dom_ATP-bd_2"/>
</dbReference>
<evidence type="ECO:0000259" key="19">
    <source>
        <dbReference type="PROSITE" id="PS50110"/>
    </source>
</evidence>
<evidence type="ECO:0000256" key="1">
    <source>
        <dbReference type="ARBA" id="ARBA00004496"/>
    </source>
</evidence>
<dbReference type="PANTHER" id="PTHR32071">
    <property type="entry name" value="TRANSCRIPTIONAL REGULATORY PROTEIN"/>
    <property type="match status" value="1"/>
</dbReference>
<dbReference type="FunFam" id="3.40.50.300:FF:000006">
    <property type="entry name" value="DNA-binding transcriptional regulator NtrC"/>
    <property type="match status" value="1"/>
</dbReference>
<evidence type="ECO:0000256" key="5">
    <source>
        <dbReference type="ARBA" id="ARBA00022553"/>
    </source>
</evidence>
<dbReference type="PANTHER" id="PTHR32071:SF95">
    <property type="entry name" value="DNA-BINDING TRANSCRIPTIONAL REGULATOR NTRC"/>
    <property type="match status" value="1"/>
</dbReference>
<keyword evidence="4" id="KW-0678">Repressor</keyword>
<keyword evidence="6" id="KW-0547">Nucleotide-binding</keyword>
<dbReference type="SUPFAM" id="SSF52540">
    <property type="entry name" value="P-loop containing nucleoside triphosphate hydrolases"/>
    <property type="match status" value="1"/>
</dbReference>
<comment type="caution">
    <text evidence="20">The sequence shown here is derived from an EMBL/GenBank/DDBJ whole genome shotgun (WGS) entry which is preliminary data.</text>
</comment>
<keyword evidence="9" id="KW-0805">Transcription regulation</keyword>
<evidence type="ECO:0000256" key="2">
    <source>
        <dbReference type="ARBA" id="ARBA00019059"/>
    </source>
</evidence>
<dbReference type="STRING" id="1581420.AAW00_03870"/>
<keyword evidence="5 17" id="KW-0597">Phosphoprotein</keyword>
<dbReference type="PROSITE" id="PS50110">
    <property type="entry name" value="RESPONSE_REGULATORY"/>
    <property type="match status" value="1"/>
</dbReference>
<dbReference type="OrthoDB" id="7324976at2"/>
<dbReference type="InterPro" id="IPR011006">
    <property type="entry name" value="CheY-like_superfamily"/>
</dbReference>
<evidence type="ECO:0000256" key="4">
    <source>
        <dbReference type="ARBA" id="ARBA00022491"/>
    </source>
</evidence>
<dbReference type="AlphaFoldDB" id="A0A0G9MY91"/>
<dbReference type="Pfam" id="PF25601">
    <property type="entry name" value="AAA_lid_14"/>
    <property type="match status" value="1"/>
</dbReference>
<evidence type="ECO:0000256" key="3">
    <source>
        <dbReference type="ARBA" id="ARBA00022490"/>
    </source>
</evidence>
<keyword evidence="8" id="KW-0902">Two-component regulatory system</keyword>
<comment type="function">
    <text evidence="16">Member of the two-component regulatory system NtrB/NtrC, which controls expression of the nitrogen-regulated (ntr) genes in response to nitrogen limitation. Phosphorylated NtrC binds directly to DNA and stimulates the formation of open promoter-sigma54-RNA polymerase complexes.</text>
</comment>
<organism evidence="20 21">
    <name type="scientific">Aurantiacibacter luteus</name>
    <dbReference type="NCBI Taxonomy" id="1581420"/>
    <lineage>
        <taxon>Bacteria</taxon>
        <taxon>Pseudomonadati</taxon>
        <taxon>Pseudomonadota</taxon>
        <taxon>Alphaproteobacteria</taxon>
        <taxon>Sphingomonadales</taxon>
        <taxon>Erythrobacteraceae</taxon>
        <taxon>Aurantiacibacter</taxon>
    </lineage>
</organism>
<accession>A0A0G9MY91</accession>
<dbReference type="Gene3D" id="3.40.50.2300">
    <property type="match status" value="1"/>
</dbReference>
<name>A0A0G9MY91_9SPHN</name>
<dbReference type="PATRIC" id="fig|1581420.6.peg.782"/>
<evidence type="ECO:0000313" key="21">
    <source>
        <dbReference type="Proteomes" id="UP000053464"/>
    </source>
</evidence>
<feature type="modified residue" description="4-aspartylphosphate" evidence="17">
    <location>
        <position position="53"/>
    </location>
</feature>
<evidence type="ECO:0000256" key="16">
    <source>
        <dbReference type="ARBA" id="ARBA00043886"/>
    </source>
</evidence>
<dbReference type="Pfam" id="PF02954">
    <property type="entry name" value="HTH_8"/>
    <property type="match status" value="1"/>
</dbReference>
<feature type="domain" description="Response regulatory" evidence="19">
    <location>
        <begin position="4"/>
        <end position="118"/>
    </location>
</feature>
<evidence type="ECO:0000256" key="6">
    <source>
        <dbReference type="ARBA" id="ARBA00022741"/>
    </source>
</evidence>
<dbReference type="Gene3D" id="3.40.50.300">
    <property type="entry name" value="P-loop containing nucleotide triphosphate hydrolases"/>
    <property type="match status" value="1"/>
</dbReference>
<dbReference type="GO" id="GO:0005524">
    <property type="term" value="F:ATP binding"/>
    <property type="evidence" value="ECO:0007669"/>
    <property type="project" value="UniProtKB-KW"/>
</dbReference>
<evidence type="ECO:0000256" key="15">
    <source>
        <dbReference type="ARBA" id="ARBA00031910"/>
    </source>
</evidence>
<dbReference type="PROSITE" id="PS00675">
    <property type="entry name" value="SIGMA54_INTERACT_1"/>
    <property type="match status" value="1"/>
</dbReference>
<dbReference type="InterPro" id="IPR009057">
    <property type="entry name" value="Homeodomain-like_sf"/>
</dbReference>
<evidence type="ECO:0000256" key="14">
    <source>
        <dbReference type="ARBA" id="ARBA00029881"/>
    </source>
</evidence>
<dbReference type="Proteomes" id="UP000053464">
    <property type="component" value="Unassembled WGS sequence"/>
</dbReference>
<dbReference type="SMART" id="SM00382">
    <property type="entry name" value="AAA"/>
    <property type="match status" value="1"/>
</dbReference>
<dbReference type="SMART" id="SM00448">
    <property type="entry name" value="REC"/>
    <property type="match status" value="1"/>
</dbReference>